<dbReference type="EMBL" id="BK032800">
    <property type="protein sequence ID" value="DAF61002.1"/>
    <property type="molecule type" value="Genomic_DNA"/>
</dbReference>
<reference evidence="1" key="1">
    <citation type="journal article" date="2021" name="Proc. Natl. Acad. Sci. U.S.A.">
        <title>A Catalog of Tens of Thousands of Viruses from Human Metagenomes Reveals Hidden Associations with Chronic Diseases.</title>
        <authorList>
            <person name="Tisza M.J."/>
            <person name="Buck C.B."/>
        </authorList>
    </citation>
    <scope>NUCLEOTIDE SEQUENCE</scope>
    <source>
        <strain evidence="1">CtlMy11</strain>
    </source>
</reference>
<sequence>MDFSFNTASMIGTGISAGISAVGSIFTTRYNNAIAKAQANIAKENAKTMELQAQYTLFAAETKVQHETMQAGQVKARQKAALAANGVAIGSGSAAQITASTDIIKTINKNRIETDAHAAAWGYRQRATDFKNQALMFNAKKQSVGLNFMSTALNGLSQVGMTYAFGKLAEGKTKEPAQDTPLKVDAISGADPGLKIDAISSADPGLRIDGISSADPGIRVDAVSAAQPIFTPLYSFNPLSINNKVSILGR</sequence>
<accession>A0A8S5TE21</accession>
<protein>
    <recommendedName>
        <fullName evidence="2">Internal virion protein</fullName>
    </recommendedName>
</protein>
<name>A0A8S5TE21_9CAUD</name>
<organism evidence="1">
    <name type="scientific">Podoviridae sp. ctlMy11</name>
    <dbReference type="NCBI Taxonomy" id="2827746"/>
    <lineage>
        <taxon>Viruses</taxon>
        <taxon>Duplodnaviria</taxon>
        <taxon>Heunggongvirae</taxon>
        <taxon>Uroviricota</taxon>
        <taxon>Caudoviricetes</taxon>
    </lineage>
</organism>
<evidence type="ECO:0000313" key="1">
    <source>
        <dbReference type="EMBL" id="DAF61002.1"/>
    </source>
</evidence>
<evidence type="ECO:0008006" key="2">
    <source>
        <dbReference type="Google" id="ProtNLM"/>
    </source>
</evidence>
<proteinExistence type="predicted"/>